<evidence type="ECO:0000256" key="7">
    <source>
        <dbReference type="ARBA" id="ARBA00023288"/>
    </source>
</evidence>
<dbReference type="InterPro" id="IPR028169">
    <property type="entry name" value="Raftlin"/>
</dbReference>
<dbReference type="EMBL" id="JBBPFD010000014">
    <property type="protein sequence ID" value="KAK7898585.1"/>
    <property type="molecule type" value="Genomic_DNA"/>
</dbReference>
<evidence type="ECO:0000256" key="3">
    <source>
        <dbReference type="ARBA" id="ARBA00022475"/>
    </source>
</evidence>
<evidence type="ECO:0000256" key="4">
    <source>
        <dbReference type="ARBA" id="ARBA00022707"/>
    </source>
</evidence>
<feature type="compositionally biased region" description="Low complexity" evidence="8">
    <location>
        <begin position="84"/>
        <end position="94"/>
    </location>
</feature>
<name>A0AAW0NPI5_9GOBI</name>
<protein>
    <recommendedName>
        <fullName evidence="11">Raftlin</fullName>
    </recommendedName>
</protein>
<dbReference type="PANTHER" id="PTHR17601">
    <property type="entry name" value="RAFTLIN-RELATED"/>
    <property type="match status" value="1"/>
</dbReference>
<sequence length="480" mass="54404">MSKANANSRSTIPLRWERRELRWCRHRLETDVCVGGNQTADPELIQNYVKKIQDVAEQGVVFVGFLQQPGPGLSFTGQWEPEELSSLHSSPRPSTDTASAAGPVLRRDPEEQRTPGKRHREEQRYQEQRRYQEDRTTPGQRHREQLKRVLKIDVPRRSASDTGAENQACPADRRPCDGDCATPHQNHSSHNNNHIRLKTHERDRSSSAPGDNRSQLFALYNHTEDQDSSLRFYSLRVPLRVHREAGLITDVDAHWLDHMTQHFSSGAQLVDGFFHVAEENDSGVASVDSVFIFQSSAESVNASYDAIVVEQWTVVDGVVVKADYIPLLQSLAPFGWRLMCVLPTPIVRTNSDGSLSTKQILFLQRPVLPRRRRDFKMNLKSRNKSKRSSGPFEESCPALLEMDSLRRVPGRPEEAPTQRKEPEHGKNAVFFLSGSRAGLEQETDVDGHLHKSVRWTDVCRKESRGPAEEPVKIQLFSGVC</sequence>
<dbReference type="Proteomes" id="UP001460270">
    <property type="component" value="Unassembled WGS sequence"/>
</dbReference>
<keyword evidence="5" id="KW-0472">Membrane</keyword>
<evidence type="ECO:0000313" key="9">
    <source>
        <dbReference type="EMBL" id="KAK7898585.1"/>
    </source>
</evidence>
<evidence type="ECO:0008006" key="11">
    <source>
        <dbReference type="Google" id="ProtNLM"/>
    </source>
</evidence>
<comment type="subcellular location">
    <subcellularLocation>
        <location evidence="1">Cell membrane</location>
        <topology evidence="1">Lipid-anchor</topology>
    </subcellularLocation>
</comment>
<keyword evidence="3" id="KW-1003">Cell membrane</keyword>
<comment type="caution">
    <text evidence="9">The sequence shown here is derived from an EMBL/GenBank/DDBJ whole genome shotgun (WGS) entry which is preliminary data.</text>
</comment>
<dbReference type="AlphaFoldDB" id="A0AAW0NPI5"/>
<organism evidence="9 10">
    <name type="scientific">Mugilogobius chulae</name>
    <name type="common">yellowstripe goby</name>
    <dbReference type="NCBI Taxonomy" id="88201"/>
    <lineage>
        <taxon>Eukaryota</taxon>
        <taxon>Metazoa</taxon>
        <taxon>Chordata</taxon>
        <taxon>Craniata</taxon>
        <taxon>Vertebrata</taxon>
        <taxon>Euteleostomi</taxon>
        <taxon>Actinopterygii</taxon>
        <taxon>Neopterygii</taxon>
        <taxon>Teleostei</taxon>
        <taxon>Neoteleostei</taxon>
        <taxon>Acanthomorphata</taxon>
        <taxon>Gobiaria</taxon>
        <taxon>Gobiiformes</taxon>
        <taxon>Gobioidei</taxon>
        <taxon>Gobiidae</taxon>
        <taxon>Gobionellinae</taxon>
        <taxon>Mugilogobius</taxon>
    </lineage>
</organism>
<evidence type="ECO:0000256" key="6">
    <source>
        <dbReference type="ARBA" id="ARBA00023139"/>
    </source>
</evidence>
<keyword evidence="7" id="KW-0449">Lipoprotein</keyword>
<feature type="region of interest" description="Disordered" evidence="8">
    <location>
        <begin position="74"/>
        <end position="172"/>
    </location>
</feature>
<reference evidence="10" key="1">
    <citation type="submission" date="2024-04" db="EMBL/GenBank/DDBJ databases">
        <title>Salinicola lusitanus LLJ914,a marine bacterium isolated from the Okinawa Trough.</title>
        <authorList>
            <person name="Li J."/>
        </authorList>
    </citation>
    <scope>NUCLEOTIDE SEQUENCE [LARGE SCALE GENOMIC DNA]</scope>
</reference>
<keyword evidence="6" id="KW-0564">Palmitate</keyword>
<evidence type="ECO:0000313" key="10">
    <source>
        <dbReference type="Proteomes" id="UP001460270"/>
    </source>
</evidence>
<feature type="region of interest" description="Disordered" evidence="8">
    <location>
        <begin position="405"/>
        <end position="426"/>
    </location>
</feature>
<evidence type="ECO:0000256" key="2">
    <source>
        <dbReference type="ARBA" id="ARBA00006390"/>
    </source>
</evidence>
<accession>A0AAW0NPI5</accession>
<evidence type="ECO:0000256" key="1">
    <source>
        <dbReference type="ARBA" id="ARBA00004193"/>
    </source>
</evidence>
<keyword evidence="4" id="KW-0519">Myristate</keyword>
<evidence type="ECO:0000256" key="8">
    <source>
        <dbReference type="SAM" id="MobiDB-lite"/>
    </source>
</evidence>
<comment type="similarity">
    <text evidence="2">Belongs to the raftlin family.</text>
</comment>
<gene>
    <name evidence="9" type="ORF">WMY93_019438</name>
</gene>
<proteinExistence type="inferred from homology"/>
<evidence type="ECO:0000256" key="5">
    <source>
        <dbReference type="ARBA" id="ARBA00023136"/>
    </source>
</evidence>
<feature type="compositionally biased region" description="Basic and acidic residues" evidence="8">
    <location>
        <begin position="105"/>
        <end position="159"/>
    </location>
</feature>
<dbReference type="PANTHER" id="PTHR17601:SF7">
    <property type="entry name" value="RAFTLIN ISOFORM X1"/>
    <property type="match status" value="1"/>
</dbReference>
<dbReference type="Pfam" id="PF15250">
    <property type="entry name" value="Raftlin"/>
    <property type="match status" value="1"/>
</dbReference>
<dbReference type="GO" id="GO:0005886">
    <property type="term" value="C:plasma membrane"/>
    <property type="evidence" value="ECO:0007669"/>
    <property type="project" value="UniProtKB-SubCell"/>
</dbReference>
<keyword evidence="10" id="KW-1185">Reference proteome</keyword>